<dbReference type="EMBL" id="VFQX01000048">
    <property type="protein sequence ID" value="KAF0974958.1"/>
    <property type="molecule type" value="Genomic_DNA"/>
</dbReference>
<evidence type="ECO:0000256" key="1">
    <source>
        <dbReference type="SAM" id="MobiDB-lite"/>
    </source>
</evidence>
<keyword evidence="3" id="KW-1185">Reference proteome</keyword>
<proteinExistence type="predicted"/>
<evidence type="ECO:0000313" key="2">
    <source>
        <dbReference type="EMBL" id="KAF0974958.1"/>
    </source>
</evidence>
<dbReference type="Proteomes" id="UP000444721">
    <property type="component" value="Unassembled WGS sequence"/>
</dbReference>
<feature type="region of interest" description="Disordered" evidence="1">
    <location>
        <begin position="1"/>
        <end position="25"/>
    </location>
</feature>
<dbReference type="VEuPathDB" id="AmoebaDB:NfTy_045750"/>
<sequence>MPNVEAVSSQTTSQSESLDPNTHPTQQAIERVLSSKELKDHPSRERLTSSRSVEQFQFFAKIEASNENLATEMILNGTVLTFKSAMSIYVYQLDVLSSNIMEFRYYKTCINDVPPRVLNRADGGITLKIFDPTDAAITYSFHMKRSELPFEQKIEMMFHEMRTEIKSLKDKMWYLDSKVNKIDTSKGTRPFYLPLPYSTSSSCTNGFQQYTLQGRPFSCKYTSGGDPYPYTREASSAIDFLCVRFPFDTNITRVEMDIVNQDCASTVPIPFHIVAFVSTGDCVFKISTPDSTYSTRYINTRCGLQRADKGPTTSSSRTLPNNSDVRVTTLETTISAGGLHNILCLGVSTSGFVFSQKSFDNTCSYQIYGVRAF</sequence>
<evidence type="ECO:0000313" key="3">
    <source>
        <dbReference type="Proteomes" id="UP000444721"/>
    </source>
</evidence>
<gene>
    <name evidence="2" type="ORF">FDP41_005711</name>
</gene>
<accession>A0A6A5BLC3</accession>
<organism evidence="2 3">
    <name type="scientific">Naegleria fowleri</name>
    <name type="common">Brain eating amoeba</name>
    <dbReference type="NCBI Taxonomy" id="5763"/>
    <lineage>
        <taxon>Eukaryota</taxon>
        <taxon>Discoba</taxon>
        <taxon>Heterolobosea</taxon>
        <taxon>Tetramitia</taxon>
        <taxon>Eutetramitia</taxon>
        <taxon>Vahlkampfiidae</taxon>
        <taxon>Naegleria</taxon>
    </lineage>
</organism>
<comment type="caution">
    <text evidence="2">The sequence shown here is derived from an EMBL/GenBank/DDBJ whole genome shotgun (WGS) entry which is preliminary data.</text>
</comment>
<name>A0A6A5BLC3_NAEFO</name>
<reference evidence="2 3" key="1">
    <citation type="journal article" date="2019" name="Sci. Rep.">
        <title>Nanopore sequencing improves the draft genome of the human pathogenic amoeba Naegleria fowleri.</title>
        <authorList>
            <person name="Liechti N."/>
            <person name="Schurch N."/>
            <person name="Bruggmann R."/>
            <person name="Wittwer M."/>
        </authorList>
    </citation>
    <scope>NUCLEOTIDE SEQUENCE [LARGE SCALE GENOMIC DNA]</scope>
    <source>
        <strain evidence="2 3">ATCC 30894</strain>
    </source>
</reference>
<dbReference type="GeneID" id="68112929"/>
<dbReference type="RefSeq" id="XP_044559671.1">
    <property type="nucleotide sequence ID" value="XM_044709266.1"/>
</dbReference>
<protein>
    <submittedName>
        <fullName evidence="2">Uncharacterized protein</fullName>
    </submittedName>
</protein>
<dbReference type="AlphaFoldDB" id="A0A6A5BLC3"/>
<dbReference type="VEuPathDB" id="AmoebaDB:NF0083710"/>
<dbReference type="VEuPathDB" id="AmoebaDB:FDP41_005711"/>